<comment type="subcellular location">
    <subcellularLocation>
        <location evidence="1">Cell outer membrane</location>
        <topology evidence="1">Multi-pass membrane protein</topology>
    </subcellularLocation>
</comment>
<keyword evidence="13" id="KW-0998">Cell outer membrane</keyword>
<keyword evidence="7 15" id="KW-0732">Signal</keyword>
<dbReference type="InterPro" id="IPR054765">
    <property type="entry name" value="SLBB_dom"/>
</dbReference>
<gene>
    <name evidence="19" type="ORF">BOA8489_01732</name>
</gene>
<dbReference type="OrthoDB" id="9808421at2"/>
<evidence type="ECO:0000259" key="16">
    <source>
        <dbReference type="Pfam" id="PF02563"/>
    </source>
</evidence>
<evidence type="ECO:0000256" key="1">
    <source>
        <dbReference type="ARBA" id="ARBA00004571"/>
    </source>
</evidence>
<keyword evidence="12" id="KW-0564">Palmitate</keyword>
<dbReference type="Gene3D" id="3.10.560.10">
    <property type="entry name" value="Outer membrane lipoprotein wza domain like"/>
    <property type="match status" value="2"/>
</dbReference>
<evidence type="ECO:0000259" key="17">
    <source>
        <dbReference type="Pfam" id="PF18412"/>
    </source>
</evidence>
<keyword evidence="8" id="KW-0625">Polysaccharide transport</keyword>
<feature type="domain" description="SLBB" evidence="18">
    <location>
        <begin position="246"/>
        <end position="328"/>
    </location>
</feature>
<dbReference type="GO" id="GO:0046930">
    <property type="term" value="C:pore complex"/>
    <property type="evidence" value="ECO:0007669"/>
    <property type="project" value="UniProtKB-KW"/>
</dbReference>
<evidence type="ECO:0000256" key="14">
    <source>
        <dbReference type="ARBA" id="ARBA00023288"/>
    </source>
</evidence>
<evidence type="ECO:0000256" key="4">
    <source>
        <dbReference type="ARBA" id="ARBA00022452"/>
    </source>
</evidence>
<organism evidence="19 20">
    <name type="scientific">Boseongicola aestuarii</name>
    <dbReference type="NCBI Taxonomy" id="1470561"/>
    <lineage>
        <taxon>Bacteria</taxon>
        <taxon>Pseudomonadati</taxon>
        <taxon>Pseudomonadota</taxon>
        <taxon>Alphaproteobacteria</taxon>
        <taxon>Rhodobacterales</taxon>
        <taxon>Paracoccaceae</taxon>
        <taxon>Boseongicola</taxon>
    </lineage>
</organism>
<dbReference type="Pfam" id="PF02563">
    <property type="entry name" value="Poly_export"/>
    <property type="match status" value="1"/>
</dbReference>
<keyword evidence="6" id="KW-0812">Transmembrane</keyword>
<dbReference type="PANTHER" id="PTHR33619">
    <property type="entry name" value="POLYSACCHARIDE EXPORT PROTEIN GFCE-RELATED"/>
    <property type="match status" value="1"/>
</dbReference>
<dbReference type="GO" id="GO:0015159">
    <property type="term" value="F:polysaccharide transmembrane transporter activity"/>
    <property type="evidence" value="ECO:0007669"/>
    <property type="project" value="InterPro"/>
</dbReference>
<dbReference type="InterPro" id="IPR040716">
    <property type="entry name" value="Wza_C"/>
</dbReference>
<dbReference type="InterPro" id="IPR049712">
    <property type="entry name" value="Poly_export"/>
</dbReference>
<dbReference type="GO" id="GO:0006811">
    <property type="term" value="P:monoatomic ion transport"/>
    <property type="evidence" value="ECO:0007669"/>
    <property type="project" value="UniProtKB-KW"/>
</dbReference>
<evidence type="ECO:0000256" key="12">
    <source>
        <dbReference type="ARBA" id="ARBA00023139"/>
    </source>
</evidence>
<comment type="similarity">
    <text evidence="2">Belongs to the BexD/CtrA/VexA family.</text>
</comment>
<protein>
    <submittedName>
        <fullName evidence="19">Polysaccharide biosynthesis/export protein</fullName>
    </submittedName>
</protein>
<evidence type="ECO:0000256" key="10">
    <source>
        <dbReference type="ARBA" id="ARBA00023114"/>
    </source>
</evidence>
<evidence type="ECO:0000259" key="18">
    <source>
        <dbReference type="Pfam" id="PF22461"/>
    </source>
</evidence>
<keyword evidence="20" id="KW-1185">Reference proteome</keyword>
<feature type="chain" id="PRO_5012759993" evidence="15">
    <location>
        <begin position="19"/>
        <end position="359"/>
    </location>
</feature>
<evidence type="ECO:0000256" key="6">
    <source>
        <dbReference type="ARBA" id="ARBA00022692"/>
    </source>
</evidence>
<dbReference type="InterPro" id="IPR003715">
    <property type="entry name" value="Poly_export_N"/>
</dbReference>
<evidence type="ECO:0000256" key="5">
    <source>
        <dbReference type="ARBA" id="ARBA00022597"/>
    </source>
</evidence>
<sequence length="359" mass="38615">MGTWTRFLGAVLATLALAACTDGHVQFPVTLEAQSSLPPEVEVVALNAGNIASFTKRSDVPRPTRLPALEAWNYRVGVGDVLSIIVFDHPELTLPAGPQRSAEESGFRVQADGTFNYPFVGAIAARGRAPEEIREDLRVRLAEYIPDPQIDVRVAAFNSQAVTVAGEVVAPNRLPLTTVPLRLLDALAAAGGAKEMGDLAGVTVKRNGINYPVNLEGFLETGMSQNNPLLRDGDVVTVPRRLTREAFLLGQVDQPAPIDLSLEPITLTQALARQGGLQERRADARGVFVFRANATKPGMKVFQLDASSPSALLLGTRFLLQPNDVVYVTRAPLSRWNDVISDLLPSINVVGSIDDLGKE</sequence>
<proteinExistence type="inferred from homology"/>
<dbReference type="EMBL" id="FXXQ01000005">
    <property type="protein sequence ID" value="SMX23622.1"/>
    <property type="molecule type" value="Genomic_DNA"/>
</dbReference>
<dbReference type="Gene3D" id="3.30.1950.10">
    <property type="entry name" value="wza like domain"/>
    <property type="match status" value="1"/>
</dbReference>
<evidence type="ECO:0000256" key="15">
    <source>
        <dbReference type="SAM" id="SignalP"/>
    </source>
</evidence>
<dbReference type="PROSITE" id="PS51257">
    <property type="entry name" value="PROKAR_LIPOPROTEIN"/>
    <property type="match status" value="1"/>
</dbReference>
<keyword evidence="11" id="KW-0472">Membrane</keyword>
<dbReference type="GO" id="GO:0015288">
    <property type="term" value="F:porin activity"/>
    <property type="evidence" value="ECO:0007669"/>
    <property type="project" value="UniProtKB-KW"/>
</dbReference>
<evidence type="ECO:0000256" key="8">
    <source>
        <dbReference type="ARBA" id="ARBA00023047"/>
    </source>
</evidence>
<keyword evidence="3" id="KW-0813">Transport</keyword>
<evidence type="ECO:0000256" key="9">
    <source>
        <dbReference type="ARBA" id="ARBA00023065"/>
    </source>
</evidence>
<evidence type="ECO:0000256" key="2">
    <source>
        <dbReference type="ARBA" id="ARBA00009450"/>
    </source>
</evidence>
<dbReference type="Pfam" id="PF22461">
    <property type="entry name" value="SLBB_2"/>
    <property type="match status" value="2"/>
</dbReference>
<keyword evidence="4" id="KW-1134">Transmembrane beta strand</keyword>
<evidence type="ECO:0000313" key="19">
    <source>
        <dbReference type="EMBL" id="SMX23622.1"/>
    </source>
</evidence>
<keyword evidence="10" id="KW-0626">Porin</keyword>
<evidence type="ECO:0000313" key="20">
    <source>
        <dbReference type="Proteomes" id="UP000201838"/>
    </source>
</evidence>
<name>A0A238J049_9RHOB</name>
<dbReference type="RefSeq" id="WP_093973609.1">
    <property type="nucleotide sequence ID" value="NZ_FXXQ01000005.1"/>
</dbReference>
<dbReference type="Gene3D" id="1.20.5.70">
    <property type="match status" value="1"/>
</dbReference>
<evidence type="ECO:0000256" key="7">
    <source>
        <dbReference type="ARBA" id="ARBA00022729"/>
    </source>
</evidence>
<feature type="domain" description="SLBB" evidence="18">
    <location>
        <begin position="160"/>
        <end position="238"/>
    </location>
</feature>
<keyword evidence="5" id="KW-0762">Sugar transport</keyword>
<dbReference type="GO" id="GO:0009279">
    <property type="term" value="C:cell outer membrane"/>
    <property type="evidence" value="ECO:0007669"/>
    <property type="project" value="UniProtKB-SubCell"/>
</dbReference>
<keyword evidence="14" id="KW-0449">Lipoprotein</keyword>
<evidence type="ECO:0000256" key="13">
    <source>
        <dbReference type="ARBA" id="ARBA00023237"/>
    </source>
</evidence>
<feature type="domain" description="Outer-membrane lipoprotein Wza C-terminal" evidence="17">
    <location>
        <begin position="331"/>
        <end position="351"/>
    </location>
</feature>
<feature type="signal peptide" evidence="15">
    <location>
        <begin position="1"/>
        <end position="18"/>
    </location>
</feature>
<dbReference type="AlphaFoldDB" id="A0A238J049"/>
<dbReference type="PANTHER" id="PTHR33619:SF3">
    <property type="entry name" value="POLYSACCHARIDE EXPORT PROTEIN GFCE-RELATED"/>
    <property type="match status" value="1"/>
</dbReference>
<reference evidence="19 20" key="1">
    <citation type="submission" date="2017-05" db="EMBL/GenBank/DDBJ databases">
        <authorList>
            <person name="Song R."/>
            <person name="Chenine A.L."/>
            <person name="Ruprecht R.M."/>
        </authorList>
    </citation>
    <scope>NUCLEOTIDE SEQUENCE [LARGE SCALE GENOMIC DNA]</scope>
    <source>
        <strain evidence="19 20">CECT 8489</strain>
    </source>
</reference>
<evidence type="ECO:0000256" key="11">
    <source>
        <dbReference type="ARBA" id="ARBA00023136"/>
    </source>
</evidence>
<dbReference type="Pfam" id="PF18412">
    <property type="entry name" value="Wza_C"/>
    <property type="match status" value="1"/>
</dbReference>
<keyword evidence="9" id="KW-0406">Ion transport</keyword>
<accession>A0A238J049</accession>
<evidence type="ECO:0000256" key="3">
    <source>
        <dbReference type="ARBA" id="ARBA00022448"/>
    </source>
</evidence>
<dbReference type="Proteomes" id="UP000201838">
    <property type="component" value="Unassembled WGS sequence"/>
</dbReference>
<feature type="domain" description="Polysaccharide export protein N-terminal" evidence="16">
    <location>
        <begin position="71"/>
        <end position="154"/>
    </location>
</feature>